<dbReference type="PROSITE" id="PS50994">
    <property type="entry name" value="INTEGRASE"/>
    <property type="match status" value="1"/>
</dbReference>
<dbReference type="Pfam" id="PF13333">
    <property type="entry name" value="rve_2"/>
    <property type="match status" value="1"/>
</dbReference>
<gene>
    <name evidence="3" type="ORF">SAMN04489727_0624</name>
    <name evidence="4" type="ORF">SAMN04489727_3367</name>
</gene>
<dbReference type="STRING" id="208445.SAMN04489727_0624"/>
<dbReference type="Pfam" id="PF13276">
    <property type="entry name" value="HTH_21"/>
    <property type="match status" value="1"/>
</dbReference>
<evidence type="ECO:0000313" key="4">
    <source>
        <dbReference type="EMBL" id="SEC32933.1"/>
    </source>
</evidence>
<evidence type="ECO:0000259" key="2">
    <source>
        <dbReference type="PROSITE" id="PS50994"/>
    </source>
</evidence>
<feature type="domain" description="Integrase catalytic" evidence="2">
    <location>
        <begin position="127"/>
        <end position="288"/>
    </location>
</feature>
<dbReference type="EMBL" id="FNSO01000004">
    <property type="protein sequence ID" value="SEC32933.1"/>
    <property type="molecule type" value="Genomic_DNA"/>
</dbReference>
<dbReference type="RefSeq" id="WP_091304318.1">
    <property type="nucleotide sequence ID" value="NZ_FNSO01000002.1"/>
</dbReference>
<dbReference type="EMBL" id="FNSO01000002">
    <property type="protein sequence ID" value="SEB32894.1"/>
    <property type="molecule type" value="Genomic_DNA"/>
</dbReference>
<protein>
    <submittedName>
        <fullName evidence="4">Transposase InsO and inactivated derivatives</fullName>
    </submittedName>
</protein>
<evidence type="ECO:0000256" key="1">
    <source>
        <dbReference type="ARBA" id="ARBA00002286"/>
    </source>
</evidence>
<dbReference type="InterPro" id="IPR001584">
    <property type="entry name" value="Integrase_cat-core"/>
</dbReference>
<dbReference type="InterPro" id="IPR048020">
    <property type="entry name" value="Transpos_IS3"/>
</dbReference>
<dbReference type="GO" id="GO:0003676">
    <property type="term" value="F:nucleic acid binding"/>
    <property type="evidence" value="ECO:0007669"/>
    <property type="project" value="InterPro"/>
</dbReference>
<dbReference type="InterPro" id="IPR012337">
    <property type="entry name" value="RNaseH-like_sf"/>
</dbReference>
<reference evidence="4" key="1">
    <citation type="submission" date="2016-10" db="EMBL/GenBank/DDBJ databases">
        <authorList>
            <person name="de Groot N.N."/>
        </authorList>
    </citation>
    <scope>NUCLEOTIDE SEQUENCE [LARGE SCALE GENOMIC DNA]</scope>
    <source>
        <strain evidence="4">DSM 44544</strain>
    </source>
</reference>
<comment type="function">
    <text evidence="1">Involved in the transposition of the insertion sequence.</text>
</comment>
<accession>A0A1H4RM18</accession>
<reference evidence="5" key="2">
    <citation type="submission" date="2016-10" db="EMBL/GenBank/DDBJ databases">
        <authorList>
            <person name="Varghese N."/>
            <person name="Submissions S."/>
        </authorList>
    </citation>
    <scope>NUCLEOTIDE SEQUENCE [LARGE SCALE GENOMIC DNA]</scope>
    <source>
        <strain evidence="5">DSM 44544</strain>
    </source>
</reference>
<dbReference type="OrthoDB" id="3254719at2"/>
<dbReference type="InterPro" id="IPR025948">
    <property type="entry name" value="HTH-like_dom"/>
</dbReference>
<dbReference type="InterPro" id="IPR036397">
    <property type="entry name" value="RNaseH_sf"/>
</dbReference>
<dbReference type="AlphaFoldDB" id="A0A1H4RM18"/>
<dbReference type="PANTHER" id="PTHR46889:SF4">
    <property type="entry name" value="TRANSPOSASE INSO FOR INSERTION SEQUENCE ELEMENT IS911B-RELATED"/>
    <property type="match status" value="1"/>
</dbReference>
<evidence type="ECO:0000313" key="3">
    <source>
        <dbReference type="EMBL" id="SEB32894.1"/>
    </source>
</evidence>
<evidence type="ECO:0000313" key="5">
    <source>
        <dbReference type="Proteomes" id="UP000199622"/>
    </source>
</evidence>
<proteinExistence type="predicted"/>
<keyword evidence="5" id="KW-1185">Reference proteome</keyword>
<organism evidence="4 5">
    <name type="scientific">Amycolatopsis tolypomycina</name>
    <dbReference type="NCBI Taxonomy" id="208445"/>
    <lineage>
        <taxon>Bacteria</taxon>
        <taxon>Bacillati</taxon>
        <taxon>Actinomycetota</taxon>
        <taxon>Actinomycetes</taxon>
        <taxon>Pseudonocardiales</taxon>
        <taxon>Pseudonocardiaceae</taxon>
        <taxon>Amycolatopsis</taxon>
    </lineage>
</organism>
<dbReference type="SUPFAM" id="SSF53098">
    <property type="entry name" value="Ribonuclease H-like"/>
    <property type="match status" value="1"/>
</dbReference>
<dbReference type="Gene3D" id="3.30.420.10">
    <property type="entry name" value="Ribonuclease H-like superfamily/Ribonuclease H"/>
    <property type="match status" value="1"/>
</dbReference>
<dbReference type="NCBIfam" id="NF033516">
    <property type="entry name" value="transpos_IS3"/>
    <property type="match status" value="1"/>
</dbReference>
<dbReference type="GO" id="GO:0015074">
    <property type="term" value="P:DNA integration"/>
    <property type="evidence" value="ECO:0007669"/>
    <property type="project" value="InterPro"/>
</dbReference>
<name>A0A1H4RM18_9PSEU</name>
<dbReference type="PANTHER" id="PTHR46889">
    <property type="entry name" value="TRANSPOSASE INSF FOR INSERTION SEQUENCE IS3B-RELATED"/>
    <property type="match status" value="1"/>
</dbReference>
<dbReference type="Pfam" id="PF00665">
    <property type="entry name" value="rve"/>
    <property type="match status" value="1"/>
</dbReference>
<dbReference type="Proteomes" id="UP000199622">
    <property type="component" value="Unassembled WGS sequence"/>
</dbReference>
<sequence>MIYRYRFISEHRAIYGVKRLCQVLGLRRQGFHEWVAAEAARIRRAEAEAELVRLITEIHAEHQGAYGVPRITAELHRRGIVVNHKRVERLMRAHDLAGITRRKRRALTRPAAGPVTPAQDLIRRDFTAEKPGTRLVGDITCLPTFEGWLYLATVIDLHTREVIGHAMADHMRTDLVCDAIDLATARGLIQPDAVFHSDRGVQYTSSQFRAALAEHRIRPSVGRVGSCYDNAVAEAFFATLKTEIGVSIWRTRAEARQDVFTWLHYYNHNRLHSTVGQNTPAEARINYRQASAA</sequence>
<dbReference type="InterPro" id="IPR050900">
    <property type="entry name" value="Transposase_IS3/IS150/IS904"/>
</dbReference>